<dbReference type="AlphaFoldDB" id="A0A511DB80"/>
<reference evidence="1 2" key="1">
    <citation type="submission" date="2019-07" db="EMBL/GenBank/DDBJ databases">
        <title>Whole genome shotgun sequence of Pseudonocardia sulfidoxydans NBRC 16205.</title>
        <authorList>
            <person name="Hosoyama A."/>
            <person name="Uohara A."/>
            <person name="Ohji S."/>
            <person name="Ichikawa N."/>
        </authorList>
    </citation>
    <scope>NUCLEOTIDE SEQUENCE [LARGE SCALE GENOMIC DNA]</scope>
    <source>
        <strain evidence="1 2">NBRC 16205</strain>
    </source>
</reference>
<keyword evidence="2" id="KW-1185">Reference proteome</keyword>
<proteinExistence type="predicted"/>
<organism evidence="1 2">
    <name type="scientific">Pseudonocardia sulfidoxydans NBRC 16205</name>
    <dbReference type="NCBI Taxonomy" id="1223511"/>
    <lineage>
        <taxon>Bacteria</taxon>
        <taxon>Bacillati</taxon>
        <taxon>Actinomycetota</taxon>
        <taxon>Actinomycetes</taxon>
        <taxon>Pseudonocardiales</taxon>
        <taxon>Pseudonocardiaceae</taxon>
        <taxon>Pseudonocardia</taxon>
    </lineage>
</organism>
<sequence>MAIVAIATIATHRGYDFQLPARNSSLDRCRETPFTFGRAIAAFAARERAAVPDDACDRKRHPARNLTVVIRCRDDREVARGVLGAVRRRRPACDAPSGARSSG</sequence>
<dbReference type="EMBL" id="BJVJ01000004">
    <property type="protein sequence ID" value="GEL21827.1"/>
    <property type="molecule type" value="Genomic_DNA"/>
</dbReference>
<dbReference type="Proteomes" id="UP000321685">
    <property type="component" value="Unassembled WGS sequence"/>
</dbReference>
<gene>
    <name evidence="1" type="ORF">PSU4_07810</name>
</gene>
<accession>A0A511DB80</accession>
<name>A0A511DB80_9PSEU</name>
<evidence type="ECO:0000313" key="1">
    <source>
        <dbReference type="EMBL" id="GEL21827.1"/>
    </source>
</evidence>
<comment type="caution">
    <text evidence="1">The sequence shown here is derived from an EMBL/GenBank/DDBJ whole genome shotgun (WGS) entry which is preliminary data.</text>
</comment>
<evidence type="ECO:0000313" key="2">
    <source>
        <dbReference type="Proteomes" id="UP000321685"/>
    </source>
</evidence>
<protein>
    <submittedName>
        <fullName evidence="1">Uncharacterized protein</fullName>
    </submittedName>
</protein>